<dbReference type="PROSITE" id="PS50068">
    <property type="entry name" value="LDLRA_2"/>
    <property type="match status" value="2"/>
</dbReference>
<keyword evidence="8" id="KW-0675">Receptor</keyword>
<dbReference type="GO" id="GO:0016192">
    <property type="term" value="P:vesicle-mediated transport"/>
    <property type="evidence" value="ECO:0007669"/>
    <property type="project" value="UniProtKB-ARBA"/>
</dbReference>
<dbReference type="AlphaFoldDB" id="A0A2G9UNF5"/>
<comment type="caution">
    <text evidence="7">Lacks conserved residue(s) required for the propagation of feature annotation.</text>
</comment>
<dbReference type="SUPFAM" id="SSF57424">
    <property type="entry name" value="LDL receptor-like module"/>
    <property type="match status" value="2"/>
</dbReference>
<organism evidence="8 9">
    <name type="scientific">Teladorsagia circumcincta</name>
    <name type="common">Brown stomach worm</name>
    <name type="synonym">Ostertagia circumcincta</name>
    <dbReference type="NCBI Taxonomy" id="45464"/>
    <lineage>
        <taxon>Eukaryota</taxon>
        <taxon>Metazoa</taxon>
        <taxon>Ecdysozoa</taxon>
        <taxon>Nematoda</taxon>
        <taxon>Chromadorea</taxon>
        <taxon>Rhabditida</taxon>
        <taxon>Rhabditina</taxon>
        <taxon>Rhabditomorpha</taxon>
        <taxon>Strongyloidea</taxon>
        <taxon>Trichostrongylidae</taxon>
        <taxon>Teladorsagia</taxon>
    </lineage>
</organism>
<keyword evidence="9" id="KW-1185">Reference proteome</keyword>
<dbReference type="SMART" id="SM00192">
    <property type="entry name" value="LDLa"/>
    <property type="match status" value="2"/>
</dbReference>
<dbReference type="PRINTS" id="PR00261">
    <property type="entry name" value="LDLRECEPTOR"/>
</dbReference>
<dbReference type="OrthoDB" id="10062665at2759"/>
<dbReference type="CDD" id="cd00112">
    <property type="entry name" value="LDLa"/>
    <property type="match status" value="2"/>
</dbReference>
<evidence type="ECO:0000313" key="8">
    <source>
        <dbReference type="EMBL" id="PIO71829.1"/>
    </source>
</evidence>
<keyword evidence="8" id="KW-0449">Lipoprotein</keyword>
<dbReference type="InterPro" id="IPR050685">
    <property type="entry name" value="LDLR"/>
</dbReference>
<dbReference type="PANTHER" id="PTHR24270">
    <property type="entry name" value="LOW-DENSITY LIPOPROTEIN RECEPTOR-RELATED"/>
    <property type="match status" value="1"/>
</dbReference>
<evidence type="ECO:0000256" key="7">
    <source>
        <dbReference type="PROSITE-ProRule" id="PRU00124"/>
    </source>
</evidence>
<feature type="disulfide bond" evidence="7">
    <location>
        <begin position="103"/>
        <end position="118"/>
    </location>
</feature>
<dbReference type="InterPro" id="IPR036055">
    <property type="entry name" value="LDL_receptor-like_sf"/>
</dbReference>
<dbReference type="PANTHER" id="PTHR24270:SF60">
    <property type="entry name" value="CUB AND LDLA DOMAIN, ISOFORM A-RELATED"/>
    <property type="match status" value="1"/>
</dbReference>
<reference evidence="8 9" key="1">
    <citation type="submission" date="2015-09" db="EMBL/GenBank/DDBJ databases">
        <title>Draft genome of the parasitic nematode Teladorsagia circumcincta isolate WARC Sus (inbred).</title>
        <authorList>
            <person name="Mitreva M."/>
        </authorList>
    </citation>
    <scope>NUCLEOTIDE SEQUENCE [LARGE SCALE GENOMIC DNA]</scope>
    <source>
        <strain evidence="8 9">S</strain>
    </source>
</reference>
<dbReference type="GO" id="GO:0005886">
    <property type="term" value="C:plasma membrane"/>
    <property type="evidence" value="ECO:0007669"/>
    <property type="project" value="TreeGrafter"/>
</dbReference>
<evidence type="ECO:0000256" key="3">
    <source>
        <dbReference type="ARBA" id="ARBA00022737"/>
    </source>
</evidence>
<dbReference type="InterPro" id="IPR002172">
    <property type="entry name" value="LDrepeatLR_classA_rpt"/>
</dbReference>
<evidence type="ECO:0000256" key="2">
    <source>
        <dbReference type="ARBA" id="ARBA00022692"/>
    </source>
</evidence>
<evidence type="ECO:0000256" key="5">
    <source>
        <dbReference type="ARBA" id="ARBA00023136"/>
    </source>
</evidence>
<keyword evidence="3" id="KW-0677">Repeat</keyword>
<evidence type="ECO:0000313" key="9">
    <source>
        <dbReference type="Proteomes" id="UP000230423"/>
    </source>
</evidence>
<dbReference type="Pfam" id="PF00057">
    <property type="entry name" value="Ldl_recept_a"/>
    <property type="match status" value="2"/>
</dbReference>
<evidence type="ECO:0000256" key="1">
    <source>
        <dbReference type="ARBA" id="ARBA00004167"/>
    </source>
</evidence>
<name>A0A2G9UNF5_TELCI</name>
<keyword evidence="2" id="KW-0812">Transmembrane</keyword>
<comment type="subcellular location">
    <subcellularLocation>
        <location evidence="1">Membrane</location>
        <topology evidence="1">Single-pass membrane protein</topology>
    </subcellularLocation>
</comment>
<accession>A0A2G9UNF5</accession>
<dbReference type="EMBL" id="KZ345835">
    <property type="protein sequence ID" value="PIO71829.1"/>
    <property type="molecule type" value="Genomic_DNA"/>
</dbReference>
<keyword evidence="4" id="KW-1133">Transmembrane helix</keyword>
<protein>
    <submittedName>
        <fullName evidence="8">Low-density lipoprotein receptor domain class A</fullName>
    </submittedName>
</protein>
<keyword evidence="5" id="KW-0472">Membrane</keyword>
<evidence type="ECO:0000256" key="4">
    <source>
        <dbReference type="ARBA" id="ARBA00022989"/>
    </source>
</evidence>
<dbReference type="Proteomes" id="UP000230423">
    <property type="component" value="Unassembled WGS sequence"/>
</dbReference>
<feature type="disulfide bond" evidence="7">
    <location>
        <begin position="148"/>
        <end position="163"/>
    </location>
</feature>
<proteinExistence type="predicted"/>
<keyword evidence="6 7" id="KW-1015">Disulfide bond</keyword>
<dbReference type="Gene3D" id="4.10.400.10">
    <property type="entry name" value="Low-density Lipoprotein Receptor"/>
    <property type="match status" value="2"/>
</dbReference>
<evidence type="ECO:0000256" key="6">
    <source>
        <dbReference type="ARBA" id="ARBA00023157"/>
    </source>
</evidence>
<gene>
    <name evidence="8" type="ORF">TELCIR_06269</name>
</gene>
<sequence>MALLLVHQRNNAYRTAGDVTVELTVLIGQMRRIAAHSDGILSLIVSTERSPRHHLYYSEPRDCDADHFQCLTGQCIPLQWGCRVGREFRCDPSSACLDMSLKCDGVVDCENGFDEKDCVNISSTRFCRKINEYLCRREQRCIRRSAVCDGIEDCVDGQDEQKCHGKKCALGLFTCRNGEQCIAGHLECDAFNAKIVEARCQAPDITCRTFTGIIHLPCGGFATTIFAVQRPPHTDVLAVRFAARDTAAATARERGVVRLPLPCERHDIDFLG</sequence>